<dbReference type="GO" id="GO:0043565">
    <property type="term" value="F:sequence-specific DNA binding"/>
    <property type="evidence" value="ECO:0007669"/>
    <property type="project" value="TreeGrafter"/>
</dbReference>
<keyword evidence="8" id="KW-1185">Reference proteome</keyword>
<dbReference type="EMBL" id="LAXI01000006">
    <property type="protein sequence ID" value="KRS17587.1"/>
    <property type="molecule type" value="Genomic_DNA"/>
</dbReference>
<evidence type="ECO:0000313" key="8">
    <source>
        <dbReference type="Proteomes" id="UP000051401"/>
    </source>
</evidence>
<evidence type="ECO:0000256" key="4">
    <source>
        <dbReference type="ARBA" id="ARBA00023163"/>
    </source>
</evidence>
<accession>A0A0T5P8S0</accession>
<keyword evidence="2" id="KW-0805">Transcription regulation</keyword>
<dbReference type="InterPro" id="IPR000847">
    <property type="entry name" value="LysR_HTH_N"/>
</dbReference>
<dbReference type="SUPFAM" id="SSF46785">
    <property type="entry name" value="Winged helix' DNA-binding domain"/>
    <property type="match status" value="1"/>
</dbReference>
<evidence type="ECO:0000313" key="6">
    <source>
        <dbReference type="EMBL" id="KRS17587.1"/>
    </source>
</evidence>
<comment type="similarity">
    <text evidence="1">Belongs to the LysR transcriptional regulatory family.</text>
</comment>
<proteinExistence type="inferred from homology"/>
<gene>
    <name evidence="7" type="primary">gcvA_3</name>
    <name evidence="7" type="ORF">RIdsm_00465</name>
    <name evidence="6" type="ORF">XM52_11210</name>
</gene>
<evidence type="ECO:0000313" key="9">
    <source>
        <dbReference type="Proteomes" id="UP000325785"/>
    </source>
</evidence>
<dbReference type="OrthoDB" id="9813056at2"/>
<evidence type="ECO:0000259" key="5">
    <source>
        <dbReference type="PROSITE" id="PS50931"/>
    </source>
</evidence>
<dbReference type="SUPFAM" id="SSF53850">
    <property type="entry name" value="Periplasmic binding protein-like II"/>
    <property type="match status" value="1"/>
</dbReference>
<dbReference type="PANTHER" id="PTHR30537">
    <property type="entry name" value="HTH-TYPE TRANSCRIPTIONAL REGULATOR"/>
    <property type="match status" value="1"/>
</dbReference>
<dbReference type="AlphaFoldDB" id="A0A0T5P8S0"/>
<dbReference type="Pfam" id="PF00126">
    <property type="entry name" value="HTH_1"/>
    <property type="match status" value="1"/>
</dbReference>
<dbReference type="KEGG" id="rid:RIdsm_00465"/>
<dbReference type="InterPro" id="IPR005119">
    <property type="entry name" value="LysR_subst-bd"/>
</dbReference>
<evidence type="ECO:0000313" key="7">
    <source>
        <dbReference type="EMBL" id="QEW24682.1"/>
    </source>
</evidence>
<keyword evidence="3" id="KW-0238">DNA-binding</keyword>
<organism evidence="6 8">
    <name type="scientific">Roseovarius indicus</name>
    <dbReference type="NCBI Taxonomy" id="540747"/>
    <lineage>
        <taxon>Bacteria</taxon>
        <taxon>Pseudomonadati</taxon>
        <taxon>Pseudomonadota</taxon>
        <taxon>Alphaproteobacteria</taxon>
        <taxon>Rhodobacterales</taxon>
        <taxon>Roseobacteraceae</taxon>
        <taxon>Roseovarius</taxon>
    </lineage>
</organism>
<dbReference type="GO" id="GO:0006351">
    <property type="term" value="P:DNA-templated transcription"/>
    <property type="evidence" value="ECO:0007669"/>
    <property type="project" value="TreeGrafter"/>
</dbReference>
<dbReference type="InterPro" id="IPR036390">
    <property type="entry name" value="WH_DNA-bd_sf"/>
</dbReference>
<dbReference type="PANTHER" id="PTHR30537:SF26">
    <property type="entry name" value="GLYCINE CLEAVAGE SYSTEM TRANSCRIPTIONAL ACTIVATOR"/>
    <property type="match status" value="1"/>
</dbReference>
<dbReference type="Pfam" id="PF03466">
    <property type="entry name" value="LysR_substrate"/>
    <property type="match status" value="1"/>
</dbReference>
<evidence type="ECO:0000256" key="2">
    <source>
        <dbReference type="ARBA" id="ARBA00023015"/>
    </source>
</evidence>
<dbReference type="Proteomes" id="UP000325785">
    <property type="component" value="Chromosome"/>
</dbReference>
<dbReference type="InterPro" id="IPR036388">
    <property type="entry name" value="WH-like_DNA-bd_sf"/>
</dbReference>
<dbReference type="InterPro" id="IPR058163">
    <property type="entry name" value="LysR-type_TF_proteobact-type"/>
</dbReference>
<evidence type="ECO:0000256" key="3">
    <source>
        <dbReference type="ARBA" id="ARBA00023125"/>
    </source>
</evidence>
<reference evidence="7 9" key="2">
    <citation type="submission" date="2018-08" db="EMBL/GenBank/DDBJ databases">
        <title>Genetic Globetrotter - A new plasmid hitch-hiking vast phylogenetic and geographic distances.</title>
        <authorList>
            <person name="Vollmers J."/>
            <person name="Petersen J."/>
        </authorList>
    </citation>
    <scope>NUCLEOTIDE SEQUENCE [LARGE SCALE GENOMIC DNA]</scope>
    <source>
        <strain evidence="7 9">DSM 26383</strain>
    </source>
</reference>
<dbReference type="RefSeq" id="WP_057816226.1">
    <property type="nucleotide sequence ID" value="NZ_CAXRJZ010000031.1"/>
</dbReference>
<protein>
    <submittedName>
        <fullName evidence="7">Gcv operon activator</fullName>
    </submittedName>
    <submittedName>
        <fullName evidence="6">LysR family transcriptional regulator</fullName>
    </submittedName>
</protein>
<dbReference type="PATRIC" id="fig|540747.5.peg.5216"/>
<dbReference type="EMBL" id="CP031598">
    <property type="protein sequence ID" value="QEW24682.1"/>
    <property type="molecule type" value="Genomic_DNA"/>
</dbReference>
<dbReference type="PRINTS" id="PR00039">
    <property type="entry name" value="HTHLYSR"/>
</dbReference>
<evidence type="ECO:0000256" key="1">
    <source>
        <dbReference type="ARBA" id="ARBA00009437"/>
    </source>
</evidence>
<dbReference type="PROSITE" id="PS50931">
    <property type="entry name" value="HTH_LYSR"/>
    <property type="match status" value="1"/>
</dbReference>
<sequence length="297" mass="33004">MTGRSLPPLTWLRAFEAAARHLSFTVAAQELNLTQSAVSQHVRNLEDHLGRELFIRRTRALQLTEAGANYLPTVREAFDVLARGTRSFIGGDRDNALILQCNMAFSVYWLAPRLHRLYAAHPWLVLNIVTALWDPEIHARDAAIKIRFGRPGDMSGDATRLTWDVCRPVCHPDYMGGAPDFARARLFDCAGIMGNWESWSRHTGRPFDEARGVNLSSTYVVAIEAALHGAGMAMGHETLTHDLVEAGRLIEPFGDTAPLPEGYFLLPPPQHEQTPATRAFTDWLSEEVAACPYAFTG</sequence>
<keyword evidence="4" id="KW-0804">Transcription</keyword>
<dbReference type="GO" id="GO:0003700">
    <property type="term" value="F:DNA-binding transcription factor activity"/>
    <property type="evidence" value="ECO:0007669"/>
    <property type="project" value="InterPro"/>
</dbReference>
<dbReference type="STRING" id="540747.SAMN04488031_107255"/>
<dbReference type="Proteomes" id="UP000051401">
    <property type="component" value="Unassembled WGS sequence"/>
</dbReference>
<feature type="domain" description="HTH lysR-type" evidence="5">
    <location>
        <begin position="7"/>
        <end position="64"/>
    </location>
</feature>
<name>A0A0T5P8S0_9RHOB</name>
<dbReference type="FunFam" id="1.10.10.10:FF:000038">
    <property type="entry name" value="Glycine cleavage system transcriptional activator"/>
    <property type="match status" value="1"/>
</dbReference>
<dbReference type="Gene3D" id="3.40.190.10">
    <property type="entry name" value="Periplasmic binding protein-like II"/>
    <property type="match status" value="2"/>
</dbReference>
<dbReference type="Gene3D" id="1.10.10.10">
    <property type="entry name" value="Winged helix-like DNA-binding domain superfamily/Winged helix DNA-binding domain"/>
    <property type="match status" value="1"/>
</dbReference>
<reference evidence="6 8" key="1">
    <citation type="submission" date="2015-04" db="EMBL/GenBank/DDBJ databases">
        <title>The draft genome sequence of Roseovarius indicus B108T.</title>
        <authorList>
            <person name="Li G."/>
            <person name="Lai Q."/>
            <person name="Shao Z."/>
            <person name="Yan P."/>
        </authorList>
    </citation>
    <scope>NUCLEOTIDE SEQUENCE [LARGE SCALE GENOMIC DNA]</scope>
    <source>
        <strain evidence="6 8">B108</strain>
    </source>
</reference>